<dbReference type="NCBIfam" id="TIGR01031">
    <property type="entry name" value="rpmF_bact"/>
    <property type="match status" value="1"/>
</dbReference>
<dbReference type="GO" id="GO:0015934">
    <property type="term" value="C:large ribosomal subunit"/>
    <property type="evidence" value="ECO:0007669"/>
    <property type="project" value="InterPro"/>
</dbReference>
<feature type="compositionally biased region" description="Basic residues" evidence="6">
    <location>
        <begin position="1"/>
        <end position="18"/>
    </location>
</feature>
<dbReference type="Proteomes" id="UP000184139">
    <property type="component" value="Unassembled WGS sequence"/>
</dbReference>
<keyword evidence="3 5" id="KW-0687">Ribonucleoprotein</keyword>
<evidence type="ECO:0000256" key="6">
    <source>
        <dbReference type="SAM" id="MobiDB-lite"/>
    </source>
</evidence>
<proteinExistence type="inferred from homology"/>
<evidence type="ECO:0000256" key="4">
    <source>
        <dbReference type="ARBA" id="ARBA00035178"/>
    </source>
</evidence>
<dbReference type="RefSeq" id="WP_073375451.1">
    <property type="nucleotide sequence ID" value="NZ_FQXS01000009.1"/>
</dbReference>
<name>A0A1M5VS89_9BACT</name>
<evidence type="ECO:0000256" key="2">
    <source>
        <dbReference type="ARBA" id="ARBA00022980"/>
    </source>
</evidence>
<dbReference type="EMBL" id="FQXS01000009">
    <property type="protein sequence ID" value="SHH78125.1"/>
    <property type="molecule type" value="Genomic_DNA"/>
</dbReference>
<evidence type="ECO:0000313" key="8">
    <source>
        <dbReference type="Proteomes" id="UP000184139"/>
    </source>
</evidence>
<dbReference type="PANTHER" id="PTHR35534:SF1">
    <property type="entry name" value="LARGE RIBOSOMAL SUBUNIT PROTEIN BL32"/>
    <property type="match status" value="1"/>
</dbReference>
<keyword evidence="2 5" id="KW-0689">Ribosomal protein</keyword>
<dbReference type="PANTHER" id="PTHR35534">
    <property type="entry name" value="50S RIBOSOMAL PROTEIN L32"/>
    <property type="match status" value="1"/>
</dbReference>
<dbReference type="GO" id="GO:0003735">
    <property type="term" value="F:structural constituent of ribosome"/>
    <property type="evidence" value="ECO:0007669"/>
    <property type="project" value="InterPro"/>
</dbReference>
<comment type="similarity">
    <text evidence="1 5">Belongs to the bacterial ribosomal protein bL32 family.</text>
</comment>
<reference evidence="7 8" key="1">
    <citation type="submission" date="2016-11" db="EMBL/GenBank/DDBJ databases">
        <authorList>
            <person name="Jaros S."/>
            <person name="Januszkiewicz K."/>
            <person name="Wedrychowicz H."/>
        </authorList>
    </citation>
    <scope>NUCLEOTIDE SEQUENCE [LARGE SCALE GENOMIC DNA]</scope>
    <source>
        <strain evidence="7 8">DSM 9705</strain>
    </source>
</reference>
<dbReference type="GO" id="GO:0006412">
    <property type="term" value="P:translation"/>
    <property type="evidence" value="ECO:0007669"/>
    <property type="project" value="UniProtKB-UniRule"/>
</dbReference>
<organism evidence="7 8">
    <name type="scientific">Desulfofustis glycolicus DSM 9705</name>
    <dbReference type="NCBI Taxonomy" id="1121409"/>
    <lineage>
        <taxon>Bacteria</taxon>
        <taxon>Pseudomonadati</taxon>
        <taxon>Thermodesulfobacteriota</taxon>
        <taxon>Desulfobulbia</taxon>
        <taxon>Desulfobulbales</taxon>
        <taxon>Desulfocapsaceae</taxon>
        <taxon>Desulfofustis</taxon>
    </lineage>
</organism>
<protein>
    <recommendedName>
        <fullName evidence="4 5">Large ribosomal subunit protein bL32</fullName>
    </recommendedName>
</protein>
<dbReference type="InterPro" id="IPR044957">
    <property type="entry name" value="Ribosomal_bL32_bact"/>
</dbReference>
<evidence type="ECO:0000256" key="5">
    <source>
        <dbReference type="HAMAP-Rule" id="MF_00340"/>
    </source>
</evidence>
<gene>
    <name evidence="5" type="primary">rpmF</name>
    <name evidence="7" type="ORF">SAMN02745124_01868</name>
</gene>
<dbReference type="HAMAP" id="MF_00340">
    <property type="entry name" value="Ribosomal_bL32"/>
    <property type="match status" value="1"/>
</dbReference>
<dbReference type="Pfam" id="PF01783">
    <property type="entry name" value="Ribosomal_L32p"/>
    <property type="match status" value="1"/>
</dbReference>
<dbReference type="InterPro" id="IPR002677">
    <property type="entry name" value="Ribosomal_bL32"/>
</dbReference>
<dbReference type="SUPFAM" id="SSF57829">
    <property type="entry name" value="Zn-binding ribosomal proteins"/>
    <property type="match status" value="1"/>
</dbReference>
<accession>A0A1M5VS89</accession>
<dbReference type="InterPro" id="IPR011332">
    <property type="entry name" value="Ribosomal_zn-bd"/>
</dbReference>
<feature type="region of interest" description="Disordered" evidence="6">
    <location>
        <begin position="1"/>
        <end position="25"/>
    </location>
</feature>
<keyword evidence="8" id="KW-1185">Reference proteome</keyword>
<evidence type="ECO:0000313" key="7">
    <source>
        <dbReference type="EMBL" id="SHH78125.1"/>
    </source>
</evidence>
<sequence>MALPKRRHSHARTHKRRSHDGLQAPGLNLCQDCGEPKQPHRLCGSCGKYKERVVYVLDTDV</sequence>
<dbReference type="AlphaFoldDB" id="A0A1M5VS89"/>
<evidence type="ECO:0000256" key="3">
    <source>
        <dbReference type="ARBA" id="ARBA00023274"/>
    </source>
</evidence>
<dbReference type="STRING" id="1121409.SAMN02745124_01868"/>
<evidence type="ECO:0000256" key="1">
    <source>
        <dbReference type="ARBA" id="ARBA00008560"/>
    </source>
</evidence>
<dbReference type="OrthoDB" id="9801927at2"/>